<keyword evidence="1" id="KW-0479">Metal-binding</keyword>
<feature type="region of interest" description="Disordered" evidence="5">
    <location>
        <begin position="243"/>
        <end position="263"/>
    </location>
</feature>
<dbReference type="InterPro" id="IPR001876">
    <property type="entry name" value="Znf_RanBP2"/>
</dbReference>
<evidence type="ECO:0000313" key="7">
    <source>
        <dbReference type="EMBL" id="KAG2535788.1"/>
    </source>
</evidence>
<sequence>MHRRLATAAAAPALRRLSDHSAPPRPDSKLAFLRSELDDLSLSSSHKPPSRPPPNDQCQVTEKPRSGLAQAGGAPAAVDIAHPWPEWVALMELLLRRGKVDPSAFAASSPSPKDANAVRTACLRFGRERPELIRHISRWDIQVALRCGCPSIDRKVVNSGKRLRAYVGLDEGEVCSQCNLRGSCERAYVKARKEEVGRTVDVMRILLTYGLDVITDNVENRACLNKTAKESIKSLLNEVVEVDSRGPGPSTAKSGQCKGQSVLPRKQGDWNCPKCDFLNFAKNIKCLRCDGEFQERYQLLHEDQEHLPLKKGDWICKKCNFLNFAKNTRCLQCHEKPTNRLLNPGEWECVSCNYVNFKRNAFCLKCCWKRPKSLNSQDSIESSHDLEHSRNPSISFVQDGVQLKNWQIPKKNDPSDEDSDFWSDNESDDSKANNLLPLQDYKFLESFPITGGKTATSQDPLAREKWKDEMSRRNKGLLTKESQECSRPFRSVRLPRSMELVDSDDDIASWFSGGANNKNLEKA</sequence>
<feature type="compositionally biased region" description="Acidic residues" evidence="5">
    <location>
        <begin position="415"/>
        <end position="427"/>
    </location>
</feature>
<dbReference type="SMART" id="SM00547">
    <property type="entry name" value="ZnF_RBZ"/>
    <property type="match status" value="3"/>
</dbReference>
<evidence type="ECO:0000256" key="2">
    <source>
        <dbReference type="ARBA" id="ARBA00022771"/>
    </source>
</evidence>
<comment type="caution">
    <text evidence="7">The sequence shown here is derived from an EMBL/GenBank/DDBJ whole genome shotgun (WGS) entry which is preliminary data.</text>
</comment>
<dbReference type="GO" id="GO:0003729">
    <property type="term" value="F:mRNA binding"/>
    <property type="evidence" value="ECO:0007669"/>
    <property type="project" value="TreeGrafter"/>
</dbReference>
<evidence type="ECO:0000313" key="8">
    <source>
        <dbReference type="Proteomes" id="UP000823388"/>
    </source>
</evidence>
<dbReference type="GO" id="GO:0005737">
    <property type="term" value="C:cytoplasm"/>
    <property type="evidence" value="ECO:0007669"/>
    <property type="project" value="TreeGrafter"/>
</dbReference>
<feature type="compositionally biased region" description="Low complexity" evidence="5">
    <location>
        <begin position="1"/>
        <end position="15"/>
    </location>
</feature>
<evidence type="ECO:0000256" key="1">
    <source>
        <dbReference type="ARBA" id="ARBA00022723"/>
    </source>
</evidence>
<protein>
    <recommendedName>
        <fullName evidence="6">RanBP2-type domain-containing protein</fullName>
    </recommendedName>
</protein>
<name>A0A8T0MG98_PANVG</name>
<feature type="compositionally biased region" description="Basic and acidic residues" evidence="5">
    <location>
        <begin position="461"/>
        <end position="472"/>
    </location>
</feature>
<dbReference type="SUPFAM" id="SSF90209">
    <property type="entry name" value="Ran binding protein zinc finger-like"/>
    <property type="match status" value="1"/>
</dbReference>
<reference evidence="7" key="1">
    <citation type="submission" date="2020-05" db="EMBL/GenBank/DDBJ databases">
        <title>WGS assembly of Panicum virgatum.</title>
        <authorList>
            <person name="Lovell J.T."/>
            <person name="Jenkins J."/>
            <person name="Shu S."/>
            <person name="Juenger T.E."/>
            <person name="Schmutz J."/>
        </authorList>
    </citation>
    <scope>NUCLEOTIDE SEQUENCE</scope>
    <source>
        <strain evidence="7">AP13</strain>
    </source>
</reference>
<evidence type="ECO:0000259" key="6">
    <source>
        <dbReference type="PROSITE" id="PS50199"/>
    </source>
</evidence>
<dbReference type="PANTHER" id="PTHR23111:SF23">
    <property type="entry name" value="RAN BP2_NZF ZINC FINGER-LIKE SUPERFAMILY PROTEIN"/>
    <property type="match status" value="1"/>
</dbReference>
<dbReference type="Proteomes" id="UP000823388">
    <property type="component" value="Chromosome 9N"/>
</dbReference>
<dbReference type="Gene3D" id="4.10.1060.10">
    <property type="entry name" value="Zinc finger, RanBP2-type"/>
    <property type="match status" value="3"/>
</dbReference>
<dbReference type="PROSITE" id="PS50199">
    <property type="entry name" value="ZF_RANBP2_2"/>
    <property type="match status" value="3"/>
</dbReference>
<evidence type="ECO:0000256" key="4">
    <source>
        <dbReference type="PROSITE-ProRule" id="PRU00322"/>
    </source>
</evidence>
<accession>A0A8T0MG98</accession>
<feature type="domain" description="RanBP2-type" evidence="6">
    <location>
        <begin position="266"/>
        <end position="295"/>
    </location>
</feature>
<dbReference type="AlphaFoldDB" id="A0A8T0MG98"/>
<organism evidence="7 8">
    <name type="scientific">Panicum virgatum</name>
    <name type="common">Blackwell switchgrass</name>
    <dbReference type="NCBI Taxonomy" id="38727"/>
    <lineage>
        <taxon>Eukaryota</taxon>
        <taxon>Viridiplantae</taxon>
        <taxon>Streptophyta</taxon>
        <taxon>Embryophyta</taxon>
        <taxon>Tracheophyta</taxon>
        <taxon>Spermatophyta</taxon>
        <taxon>Magnoliopsida</taxon>
        <taxon>Liliopsida</taxon>
        <taxon>Poales</taxon>
        <taxon>Poaceae</taxon>
        <taxon>PACMAD clade</taxon>
        <taxon>Panicoideae</taxon>
        <taxon>Panicodae</taxon>
        <taxon>Paniceae</taxon>
        <taxon>Panicinae</taxon>
        <taxon>Panicum</taxon>
        <taxon>Panicum sect. Hiantes</taxon>
    </lineage>
</organism>
<evidence type="ECO:0000256" key="5">
    <source>
        <dbReference type="SAM" id="MobiDB-lite"/>
    </source>
</evidence>
<evidence type="ECO:0000256" key="3">
    <source>
        <dbReference type="ARBA" id="ARBA00022833"/>
    </source>
</evidence>
<proteinExistence type="predicted"/>
<dbReference type="InterPro" id="IPR036443">
    <property type="entry name" value="Znf_RanBP2_sf"/>
</dbReference>
<feature type="region of interest" description="Disordered" evidence="5">
    <location>
        <begin position="1"/>
        <end position="74"/>
    </location>
</feature>
<feature type="domain" description="RanBP2-type" evidence="6">
    <location>
        <begin position="343"/>
        <end position="372"/>
    </location>
</feature>
<feature type="domain" description="RanBP2-type" evidence="6">
    <location>
        <begin position="310"/>
        <end position="339"/>
    </location>
</feature>
<keyword evidence="3" id="KW-0862">Zinc</keyword>
<dbReference type="Pfam" id="PF00641">
    <property type="entry name" value="Zn_ribbon_RanBP"/>
    <property type="match status" value="2"/>
</dbReference>
<dbReference type="PROSITE" id="PS01358">
    <property type="entry name" value="ZF_RANBP2_1"/>
    <property type="match status" value="3"/>
</dbReference>
<keyword evidence="2 4" id="KW-0863">Zinc-finger</keyword>
<feature type="region of interest" description="Disordered" evidence="5">
    <location>
        <begin position="454"/>
        <end position="482"/>
    </location>
</feature>
<gene>
    <name evidence="7" type="ORF">PVAP13_9NG133000</name>
</gene>
<keyword evidence="8" id="KW-1185">Reference proteome</keyword>
<dbReference type="GO" id="GO:0008270">
    <property type="term" value="F:zinc ion binding"/>
    <property type="evidence" value="ECO:0007669"/>
    <property type="project" value="UniProtKB-KW"/>
</dbReference>
<dbReference type="PANTHER" id="PTHR23111">
    <property type="entry name" value="ZINC FINGER PROTEIN"/>
    <property type="match status" value="1"/>
</dbReference>
<feature type="region of interest" description="Disordered" evidence="5">
    <location>
        <begin position="407"/>
        <end position="433"/>
    </location>
</feature>
<dbReference type="EMBL" id="CM029054">
    <property type="protein sequence ID" value="KAG2535788.1"/>
    <property type="molecule type" value="Genomic_DNA"/>
</dbReference>